<protein>
    <submittedName>
        <fullName evidence="3">Uncharacterized protein</fullName>
    </submittedName>
</protein>
<evidence type="ECO:0000313" key="3">
    <source>
        <dbReference type="EMBL" id="KAK8012859.1"/>
    </source>
</evidence>
<proteinExistence type="predicted"/>
<feature type="transmembrane region" description="Helical" evidence="2">
    <location>
        <begin position="210"/>
        <end position="231"/>
    </location>
</feature>
<name>A0ABR1RJY0_9PEZI</name>
<keyword evidence="4" id="KW-1185">Reference proteome</keyword>
<feature type="region of interest" description="Disordered" evidence="1">
    <location>
        <begin position="307"/>
        <end position="356"/>
    </location>
</feature>
<keyword evidence="2" id="KW-1133">Transmembrane helix</keyword>
<comment type="caution">
    <text evidence="3">The sequence shown here is derived from an EMBL/GenBank/DDBJ whole genome shotgun (WGS) entry which is preliminary data.</text>
</comment>
<feature type="transmembrane region" description="Helical" evidence="2">
    <location>
        <begin position="157"/>
        <end position="177"/>
    </location>
</feature>
<dbReference type="EMBL" id="JAQQWI010000015">
    <property type="protein sequence ID" value="KAK8012859.1"/>
    <property type="molecule type" value="Genomic_DNA"/>
</dbReference>
<evidence type="ECO:0000256" key="2">
    <source>
        <dbReference type="SAM" id="Phobius"/>
    </source>
</evidence>
<feature type="transmembrane region" description="Helical" evidence="2">
    <location>
        <begin position="20"/>
        <end position="40"/>
    </location>
</feature>
<evidence type="ECO:0000256" key="1">
    <source>
        <dbReference type="SAM" id="MobiDB-lite"/>
    </source>
</evidence>
<keyword evidence="2" id="KW-0472">Membrane</keyword>
<feature type="transmembrane region" description="Helical" evidence="2">
    <location>
        <begin position="47"/>
        <end position="67"/>
    </location>
</feature>
<accession>A0ABR1RJY0</accession>
<dbReference type="Proteomes" id="UP001396898">
    <property type="component" value="Unassembled WGS sequence"/>
</dbReference>
<keyword evidence="2" id="KW-0812">Transmembrane</keyword>
<reference evidence="3 4" key="1">
    <citation type="submission" date="2023-01" db="EMBL/GenBank/DDBJ databases">
        <title>Analysis of 21 Apiospora genomes using comparative genomics revels a genus with tremendous synthesis potential of carbohydrate active enzymes and secondary metabolites.</title>
        <authorList>
            <person name="Sorensen T."/>
        </authorList>
    </citation>
    <scope>NUCLEOTIDE SEQUENCE [LARGE SCALE GENOMIC DNA]</scope>
    <source>
        <strain evidence="3 4">CBS 20057</strain>
    </source>
</reference>
<feature type="transmembrane region" description="Helical" evidence="2">
    <location>
        <begin position="114"/>
        <end position="137"/>
    </location>
</feature>
<evidence type="ECO:0000313" key="4">
    <source>
        <dbReference type="Proteomes" id="UP001396898"/>
    </source>
</evidence>
<gene>
    <name evidence="3" type="ORF">PG991_010234</name>
</gene>
<feature type="transmembrane region" description="Helical" evidence="2">
    <location>
        <begin position="79"/>
        <end position="102"/>
    </location>
</feature>
<feature type="transmembrane region" description="Helical" evidence="2">
    <location>
        <begin position="243"/>
        <end position="266"/>
    </location>
</feature>
<sequence length="392" mass="42565">MVNTESSGGPLPTYFEHSWAILSSIGLVNVCFSFMVIGIVGFPPIAIVPIVVSTATALANGLCYFAFYTEYPVTNTIVASSFADVFWLIQEAGLSFYSYAILSKMLQRRAKQAFLAAFWTLMLGTATLRTLILVQRVKYLAGGANSAALQRLINHLHMGYFVSIALIECISSALLLLKFNSARRISVKAALQSGTGALFSYLMRSTEVRLALLAVIGVTRAVTYSFQAAAMSATSTISQLDRFAYTLECTFPMMLLIDILASRLVYDTHNPAYHREARSAPRTGHFTQTTIDDFKMYPLGSIERRIEVSGNSNGGGNARHKSSSEENIMGGGSVASDSFHRHQRHHTTSSGDILYNADGSRHQAAGAGSSDTKSGGISKTVEFNVIRTNEEG</sequence>
<organism evidence="3 4">
    <name type="scientific">Apiospora marii</name>
    <dbReference type="NCBI Taxonomy" id="335849"/>
    <lineage>
        <taxon>Eukaryota</taxon>
        <taxon>Fungi</taxon>
        <taxon>Dikarya</taxon>
        <taxon>Ascomycota</taxon>
        <taxon>Pezizomycotina</taxon>
        <taxon>Sordariomycetes</taxon>
        <taxon>Xylariomycetidae</taxon>
        <taxon>Amphisphaeriales</taxon>
        <taxon>Apiosporaceae</taxon>
        <taxon>Apiospora</taxon>
    </lineage>
</organism>